<proteinExistence type="predicted"/>
<sequence length="419" mass="47256">MAASSKPLHIVIVGGSLAGLMAAIPLRRLGHKVTILERSPVPLLHDQGAGVVAGGDTLEWVRRHGRSKHTADDISTLSQWRYYLDRQGNVIDQENSHQRMTSWGVLYNLGRENFDDPGNIQGGGREDENARYEYGRKVIGVEDKGDQIELKYERCRQQDEQEGHYESIQSDFLIIADGPSTHLRKMLLGEATAERTYAGYVAFRGTVPEAELSDSASNVFVEKFSFFHGTNPNTQILAYTIPDAQGTLVEGQRLVNWVWYHNVPFDSEEYAEIMTDKNGSKHRFTLPTGGFLQAGVWERQRQLAQDRLPPQFAELVFKTNAPFVQAITDLEPPKNKWEVARQMKGKAVIVGDALAGFRPHTAASTSQAAFHALRLEEVFSDRLSWDDYEEMVFEYATKRQKHGVWLGTRSQFGHHRLAS</sequence>
<dbReference type="PANTHER" id="PTHR47469">
    <property type="entry name" value="MONOOXYGENASE-LIKE"/>
    <property type="match status" value="1"/>
</dbReference>
<dbReference type="Proteomes" id="UP001309876">
    <property type="component" value="Unassembled WGS sequence"/>
</dbReference>
<feature type="domain" description="2,6-dihydroxypyridine 3-monooxygenase substrate binding" evidence="2">
    <location>
        <begin position="197"/>
        <end position="329"/>
    </location>
</feature>
<accession>A0AAN7YF46</accession>
<dbReference type="InterPro" id="IPR036188">
    <property type="entry name" value="FAD/NAD-bd_sf"/>
</dbReference>
<evidence type="ECO:0000313" key="3">
    <source>
        <dbReference type="EMBL" id="KAK5091262.1"/>
    </source>
</evidence>
<dbReference type="AlphaFoldDB" id="A0AAN7YF46"/>
<protein>
    <recommendedName>
        <fullName evidence="5">FAD-binding domain-containing protein</fullName>
    </recommendedName>
</protein>
<dbReference type="Pfam" id="PF22607">
    <property type="entry name" value="FAD_binding-like"/>
    <property type="match status" value="1"/>
</dbReference>
<dbReference type="Pfam" id="PF07992">
    <property type="entry name" value="Pyr_redox_2"/>
    <property type="match status" value="1"/>
</dbReference>
<evidence type="ECO:0000259" key="1">
    <source>
        <dbReference type="Pfam" id="PF07992"/>
    </source>
</evidence>
<dbReference type="EMBL" id="JAVRRJ010000001">
    <property type="protein sequence ID" value="KAK5091262.1"/>
    <property type="molecule type" value="Genomic_DNA"/>
</dbReference>
<evidence type="ECO:0000313" key="4">
    <source>
        <dbReference type="Proteomes" id="UP001309876"/>
    </source>
</evidence>
<organism evidence="3 4">
    <name type="scientific">Lithohypha guttulata</name>
    <dbReference type="NCBI Taxonomy" id="1690604"/>
    <lineage>
        <taxon>Eukaryota</taxon>
        <taxon>Fungi</taxon>
        <taxon>Dikarya</taxon>
        <taxon>Ascomycota</taxon>
        <taxon>Pezizomycotina</taxon>
        <taxon>Eurotiomycetes</taxon>
        <taxon>Chaetothyriomycetidae</taxon>
        <taxon>Chaetothyriales</taxon>
        <taxon>Trichomeriaceae</taxon>
        <taxon>Lithohypha</taxon>
    </lineage>
</organism>
<dbReference type="InterPro" id="IPR023753">
    <property type="entry name" value="FAD/NAD-binding_dom"/>
</dbReference>
<dbReference type="Gene3D" id="3.30.9.60">
    <property type="match status" value="1"/>
</dbReference>
<dbReference type="PANTHER" id="PTHR47469:SF2">
    <property type="entry name" value="OS06G0597600 PROTEIN"/>
    <property type="match status" value="1"/>
</dbReference>
<gene>
    <name evidence="3" type="ORF">LTR05_001443</name>
</gene>
<name>A0AAN7YF46_9EURO</name>
<feature type="domain" description="FAD/NAD(P)-binding" evidence="1">
    <location>
        <begin position="9"/>
        <end position="181"/>
    </location>
</feature>
<dbReference type="Gene3D" id="3.50.50.60">
    <property type="entry name" value="FAD/NAD(P)-binding domain"/>
    <property type="match status" value="1"/>
</dbReference>
<comment type="caution">
    <text evidence="3">The sequence shown here is derived from an EMBL/GenBank/DDBJ whole genome shotgun (WGS) entry which is preliminary data.</text>
</comment>
<keyword evidence="4" id="KW-1185">Reference proteome</keyword>
<dbReference type="InterPro" id="IPR053212">
    <property type="entry name" value="DHP_3-monooxygenase"/>
</dbReference>
<evidence type="ECO:0008006" key="5">
    <source>
        <dbReference type="Google" id="ProtNLM"/>
    </source>
</evidence>
<reference evidence="3 4" key="1">
    <citation type="submission" date="2023-08" db="EMBL/GenBank/DDBJ databases">
        <title>Black Yeasts Isolated from many extreme environments.</title>
        <authorList>
            <person name="Coleine C."/>
            <person name="Stajich J.E."/>
            <person name="Selbmann L."/>
        </authorList>
    </citation>
    <scope>NUCLEOTIDE SEQUENCE [LARGE SCALE GENOMIC DNA]</scope>
    <source>
        <strain evidence="3 4">CCFEE 5910</strain>
    </source>
</reference>
<dbReference type="GO" id="GO:0016491">
    <property type="term" value="F:oxidoreductase activity"/>
    <property type="evidence" value="ECO:0007669"/>
    <property type="project" value="InterPro"/>
</dbReference>
<dbReference type="SUPFAM" id="SSF51905">
    <property type="entry name" value="FAD/NAD(P)-binding domain"/>
    <property type="match status" value="1"/>
</dbReference>
<dbReference type="SUPFAM" id="SSF54373">
    <property type="entry name" value="FAD-linked reductases, C-terminal domain"/>
    <property type="match status" value="1"/>
</dbReference>
<evidence type="ECO:0000259" key="2">
    <source>
        <dbReference type="Pfam" id="PF22607"/>
    </source>
</evidence>
<dbReference type="InterPro" id="IPR054707">
    <property type="entry name" value="DhpH_subs-bd"/>
</dbReference>